<evidence type="ECO:0000259" key="4">
    <source>
        <dbReference type="Pfam" id="PF00881"/>
    </source>
</evidence>
<organism evidence="5 6">
    <name type="scientific">Candidatus Woesebacteria bacterium RIFCSPLOWO2_01_FULL_39_25</name>
    <dbReference type="NCBI Taxonomy" id="1802521"/>
    <lineage>
        <taxon>Bacteria</taxon>
        <taxon>Candidatus Woeseibacteriota</taxon>
    </lineage>
</organism>
<dbReference type="InterPro" id="IPR029479">
    <property type="entry name" value="Nitroreductase"/>
</dbReference>
<keyword evidence="3" id="KW-0560">Oxidoreductase</keyword>
<dbReference type="GO" id="GO:0016491">
    <property type="term" value="F:oxidoreductase activity"/>
    <property type="evidence" value="ECO:0007669"/>
    <property type="project" value="UniProtKB-KW"/>
</dbReference>
<keyword evidence="2" id="KW-0288">FMN</keyword>
<gene>
    <name evidence="5" type="ORF">A2893_04425</name>
</gene>
<comment type="caution">
    <text evidence="5">The sequence shown here is derived from an EMBL/GenBank/DDBJ whole genome shotgun (WGS) entry which is preliminary data.</text>
</comment>
<dbReference type="STRING" id="1802521.A2893_04425"/>
<evidence type="ECO:0000313" key="6">
    <source>
        <dbReference type="Proteomes" id="UP000176725"/>
    </source>
</evidence>
<dbReference type="InterPro" id="IPR050627">
    <property type="entry name" value="Nitroreductase/BluB"/>
</dbReference>
<feature type="domain" description="Nitroreductase" evidence="4">
    <location>
        <begin position="7"/>
        <end position="171"/>
    </location>
</feature>
<keyword evidence="1" id="KW-0285">Flavoprotein</keyword>
<proteinExistence type="predicted"/>
<dbReference type="PANTHER" id="PTHR23026:SF90">
    <property type="entry name" value="IODOTYROSINE DEIODINASE 1"/>
    <property type="match status" value="1"/>
</dbReference>
<evidence type="ECO:0000256" key="2">
    <source>
        <dbReference type="ARBA" id="ARBA00022643"/>
    </source>
</evidence>
<dbReference type="Pfam" id="PF00881">
    <property type="entry name" value="Nitroreductase"/>
    <property type="match status" value="1"/>
</dbReference>
<name>A0A1F8BLB2_9BACT</name>
<dbReference type="EMBL" id="MGHH01000007">
    <property type="protein sequence ID" value="OGM64871.1"/>
    <property type="molecule type" value="Genomic_DNA"/>
</dbReference>
<dbReference type="Proteomes" id="UP000176725">
    <property type="component" value="Unassembled WGS sequence"/>
</dbReference>
<dbReference type="PANTHER" id="PTHR23026">
    <property type="entry name" value="NADPH NITROREDUCTASE"/>
    <property type="match status" value="1"/>
</dbReference>
<dbReference type="Gene3D" id="3.40.109.10">
    <property type="entry name" value="NADH Oxidase"/>
    <property type="match status" value="1"/>
</dbReference>
<dbReference type="AlphaFoldDB" id="A0A1F8BLB2"/>
<protein>
    <recommendedName>
        <fullName evidence="4">Nitroreductase domain-containing protein</fullName>
    </recommendedName>
</protein>
<dbReference type="SUPFAM" id="SSF55469">
    <property type="entry name" value="FMN-dependent nitroreductase-like"/>
    <property type="match status" value="1"/>
</dbReference>
<sequence>MKLIDLIKTRRSIRKWKIDPISSEIIKDLVAAGKSAPSSHGSNPVELIVVDDIQLTEQLLSDRLQLKKPPHYINSRKWAKKGGLENYEKVSPPPLLVVVCGDQNKCEDLSSLLIDMSVSTENILLTAHGLGLGGCWLYVYDESMPETEENVKNYLNIPKNIRVLSLIALGYPNEKPTPDNKDVKSFHQNKW</sequence>
<accession>A0A1F8BLB2</accession>
<evidence type="ECO:0000256" key="3">
    <source>
        <dbReference type="ARBA" id="ARBA00023002"/>
    </source>
</evidence>
<evidence type="ECO:0000313" key="5">
    <source>
        <dbReference type="EMBL" id="OGM64871.1"/>
    </source>
</evidence>
<dbReference type="CDD" id="cd02151">
    <property type="entry name" value="nitroreductase"/>
    <property type="match status" value="1"/>
</dbReference>
<evidence type="ECO:0000256" key="1">
    <source>
        <dbReference type="ARBA" id="ARBA00022630"/>
    </source>
</evidence>
<dbReference type="InterPro" id="IPR000415">
    <property type="entry name" value="Nitroreductase-like"/>
</dbReference>
<reference evidence="5 6" key="1">
    <citation type="journal article" date="2016" name="Nat. Commun.">
        <title>Thousands of microbial genomes shed light on interconnected biogeochemical processes in an aquifer system.</title>
        <authorList>
            <person name="Anantharaman K."/>
            <person name="Brown C.T."/>
            <person name="Hug L.A."/>
            <person name="Sharon I."/>
            <person name="Castelle C.J."/>
            <person name="Probst A.J."/>
            <person name="Thomas B.C."/>
            <person name="Singh A."/>
            <person name="Wilkins M.J."/>
            <person name="Karaoz U."/>
            <person name="Brodie E.L."/>
            <person name="Williams K.H."/>
            <person name="Hubbard S.S."/>
            <person name="Banfield J.F."/>
        </authorList>
    </citation>
    <scope>NUCLEOTIDE SEQUENCE [LARGE SCALE GENOMIC DNA]</scope>
</reference>